<dbReference type="Proteomes" id="UP001321542">
    <property type="component" value="Chromosome"/>
</dbReference>
<gene>
    <name evidence="1" type="ORF">SGFS_064940</name>
</gene>
<dbReference type="EMBL" id="AP018448">
    <property type="protein sequence ID" value="BBC35200.1"/>
    <property type="molecule type" value="Genomic_DNA"/>
</dbReference>
<reference evidence="1 2" key="2">
    <citation type="journal article" date="2023" name="ChemBioChem">
        <title>Acyltransferase Domain Exchange between Two Independent Type I Polyketide Synthases in the Same Producer Strain of Macrolide Antibiotics.</title>
        <authorList>
            <person name="Kudo F."/>
            <person name="Kishikawa K."/>
            <person name="Tsuboi K."/>
            <person name="Kido T."/>
            <person name="Usui T."/>
            <person name="Hashimoto J."/>
            <person name="Shin-Ya K."/>
            <person name="Miyanaga A."/>
            <person name="Eguchi T."/>
        </authorList>
    </citation>
    <scope>NUCLEOTIDE SEQUENCE [LARGE SCALE GENOMIC DNA]</scope>
    <source>
        <strain evidence="1 2">A-8890</strain>
    </source>
</reference>
<name>A0ABN5VP20_9ACTN</name>
<proteinExistence type="predicted"/>
<accession>A0ABN5VP20</accession>
<evidence type="ECO:0000313" key="2">
    <source>
        <dbReference type="Proteomes" id="UP001321542"/>
    </source>
</evidence>
<dbReference type="RefSeq" id="WP_286255373.1">
    <property type="nucleotide sequence ID" value="NZ_AP018448.1"/>
</dbReference>
<reference evidence="1 2" key="1">
    <citation type="journal article" date="2010" name="ChemBioChem">
        <title>Cloning and characterization of the biosynthetic gene cluster of 16-membered macrolide antibiotic FD-891: involvement of a dual functional cytochrome P450 monooxygenase catalyzing epoxidation and hydroxylation.</title>
        <authorList>
            <person name="Kudo F."/>
            <person name="Motegi A."/>
            <person name="Mizoue K."/>
            <person name="Eguchi T."/>
        </authorList>
    </citation>
    <scope>NUCLEOTIDE SEQUENCE [LARGE SCALE GENOMIC DNA]</scope>
    <source>
        <strain evidence="1 2">A-8890</strain>
    </source>
</reference>
<sequence length="165" mass="17189">MAMVGLFWVTEDGVVYVGSEPEGYGRGVRLTAAGVEGLGTDQGGSWAWGEVGGVEVRDMKIRPSTSRLLVGAAVDLVVSTISGGGDSPGAFEVHLDTADGTVELEAYVAAAAGGYAQSEYDLSVALLKRLADGTADLGALEEWGRGAEGTPRREEREALLRKWAS</sequence>
<protein>
    <submittedName>
        <fullName evidence="1">Uncharacterized protein</fullName>
    </submittedName>
</protein>
<evidence type="ECO:0000313" key="1">
    <source>
        <dbReference type="EMBL" id="BBC35200.1"/>
    </source>
</evidence>
<organism evidence="1 2">
    <name type="scientific">Streptomyces graminofaciens</name>
    <dbReference type="NCBI Taxonomy" id="68212"/>
    <lineage>
        <taxon>Bacteria</taxon>
        <taxon>Bacillati</taxon>
        <taxon>Actinomycetota</taxon>
        <taxon>Actinomycetes</taxon>
        <taxon>Kitasatosporales</taxon>
        <taxon>Streptomycetaceae</taxon>
        <taxon>Streptomyces</taxon>
    </lineage>
</organism>
<keyword evidence="2" id="KW-1185">Reference proteome</keyword>